<dbReference type="AlphaFoldDB" id="A0A370GT43"/>
<feature type="binding site" evidence="9">
    <location>
        <position position="100"/>
    </location>
    <ligand>
        <name>L-glutamine</name>
        <dbReference type="ChEBI" id="CHEBI:58359"/>
    </ligand>
</feature>
<dbReference type="PIRSF" id="PIRSF001589">
    <property type="entry name" value="Asn_synthetase_glu-h"/>
    <property type="match status" value="1"/>
</dbReference>
<evidence type="ECO:0000256" key="1">
    <source>
        <dbReference type="ARBA" id="ARBA00005187"/>
    </source>
</evidence>
<evidence type="ECO:0000259" key="10">
    <source>
        <dbReference type="PROSITE" id="PS51278"/>
    </source>
</evidence>
<dbReference type="SUPFAM" id="SSF52402">
    <property type="entry name" value="Adenine nucleotide alpha hydrolases-like"/>
    <property type="match status" value="1"/>
</dbReference>
<dbReference type="GO" id="GO:0005524">
    <property type="term" value="F:ATP binding"/>
    <property type="evidence" value="ECO:0007669"/>
    <property type="project" value="UniProtKB-KW"/>
</dbReference>
<dbReference type="Proteomes" id="UP000255326">
    <property type="component" value="Unassembled WGS sequence"/>
</dbReference>
<dbReference type="Pfam" id="PF00733">
    <property type="entry name" value="Asn_synthase"/>
    <property type="match status" value="1"/>
</dbReference>
<dbReference type="OrthoDB" id="9763290at2"/>
<evidence type="ECO:0000256" key="3">
    <source>
        <dbReference type="ARBA" id="ARBA00012737"/>
    </source>
</evidence>
<evidence type="ECO:0000256" key="5">
    <source>
        <dbReference type="ARBA" id="ARBA00022840"/>
    </source>
</evidence>
<proteinExistence type="inferred from homology"/>
<keyword evidence="12" id="KW-1185">Reference proteome</keyword>
<evidence type="ECO:0000256" key="8">
    <source>
        <dbReference type="ARBA" id="ARBA00048741"/>
    </source>
</evidence>
<dbReference type="InterPro" id="IPR051786">
    <property type="entry name" value="ASN_synthetase/amidase"/>
</dbReference>
<dbReference type="InterPro" id="IPR029055">
    <property type="entry name" value="Ntn_hydrolases_N"/>
</dbReference>
<evidence type="ECO:0000256" key="4">
    <source>
        <dbReference type="ARBA" id="ARBA00022741"/>
    </source>
</evidence>
<keyword evidence="4 9" id="KW-0547">Nucleotide-binding</keyword>
<dbReference type="InterPro" id="IPR014729">
    <property type="entry name" value="Rossmann-like_a/b/a_fold"/>
</dbReference>
<keyword evidence="6" id="KW-0061">Asparagine biosynthesis</keyword>
<comment type="similarity">
    <text evidence="2">Belongs to the asparagine synthetase family.</text>
</comment>
<feature type="binding site" evidence="9">
    <location>
        <position position="297"/>
    </location>
    <ligand>
        <name>ATP</name>
        <dbReference type="ChEBI" id="CHEBI:30616"/>
    </ligand>
</feature>
<dbReference type="InterPro" id="IPR033738">
    <property type="entry name" value="AsnB_N"/>
</dbReference>
<comment type="pathway">
    <text evidence="1">Amino-acid biosynthesis; L-asparagine biosynthesis; L-asparagine from L-aspartate (L-Gln route): step 1/1.</text>
</comment>
<dbReference type="InterPro" id="IPR006426">
    <property type="entry name" value="Asn_synth_AEB"/>
</dbReference>
<dbReference type="GO" id="GO:0006529">
    <property type="term" value="P:asparagine biosynthetic process"/>
    <property type="evidence" value="ECO:0007669"/>
    <property type="project" value="UniProtKB-KW"/>
</dbReference>
<dbReference type="CDD" id="cd00712">
    <property type="entry name" value="AsnB"/>
    <property type="match status" value="1"/>
</dbReference>
<keyword evidence="6" id="KW-0028">Amino-acid biosynthesis</keyword>
<keyword evidence="5 9" id="KW-0067">ATP-binding</keyword>
<comment type="catalytic activity">
    <reaction evidence="8">
        <text>L-aspartate + L-glutamine + ATP + H2O = L-asparagine + L-glutamate + AMP + diphosphate + H(+)</text>
        <dbReference type="Rhea" id="RHEA:12228"/>
        <dbReference type="ChEBI" id="CHEBI:15377"/>
        <dbReference type="ChEBI" id="CHEBI:15378"/>
        <dbReference type="ChEBI" id="CHEBI:29985"/>
        <dbReference type="ChEBI" id="CHEBI:29991"/>
        <dbReference type="ChEBI" id="CHEBI:30616"/>
        <dbReference type="ChEBI" id="CHEBI:33019"/>
        <dbReference type="ChEBI" id="CHEBI:58048"/>
        <dbReference type="ChEBI" id="CHEBI:58359"/>
        <dbReference type="ChEBI" id="CHEBI:456215"/>
        <dbReference type="EC" id="6.3.5.4"/>
    </reaction>
</comment>
<dbReference type="PROSITE" id="PS51278">
    <property type="entry name" value="GATASE_TYPE_2"/>
    <property type="match status" value="1"/>
</dbReference>
<dbReference type="PANTHER" id="PTHR43284">
    <property type="entry name" value="ASPARAGINE SYNTHETASE (GLUTAMINE-HYDROLYZING)"/>
    <property type="match status" value="1"/>
</dbReference>
<feature type="domain" description="Glutamine amidotransferase type-2" evidence="10">
    <location>
        <begin position="2"/>
        <end position="217"/>
    </location>
</feature>
<dbReference type="EMBL" id="QQAY01000002">
    <property type="protein sequence ID" value="RDI45694.1"/>
    <property type="molecule type" value="Genomic_DNA"/>
</dbReference>
<dbReference type="InterPro" id="IPR017932">
    <property type="entry name" value="GATase_2_dom"/>
</dbReference>
<dbReference type="EC" id="6.3.5.4" evidence="3"/>
<dbReference type="Pfam" id="PF13537">
    <property type="entry name" value="GATase_7"/>
    <property type="match status" value="1"/>
</dbReference>
<comment type="caution">
    <text evidence="11">The sequence shown here is derived from an EMBL/GenBank/DDBJ whole genome shotgun (WGS) entry which is preliminary data.</text>
</comment>
<evidence type="ECO:0000313" key="12">
    <source>
        <dbReference type="Proteomes" id="UP000255326"/>
    </source>
</evidence>
<evidence type="ECO:0000256" key="6">
    <source>
        <dbReference type="ARBA" id="ARBA00022888"/>
    </source>
</evidence>
<evidence type="ECO:0000256" key="9">
    <source>
        <dbReference type="PIRSR" id="PIRSR001589-2"/>
    </source>
</evidence>
<dbReference type="GO" id="GO:0004066">
    <property type="term" value="F:asparagine synthase (glutamine-hydrolyzing) activity"/>
    <property type="evidence" value="ECO:0007669"/>
    <property type="project" value="UniProtKB-EC"/>
</dbReference>
<dbReference type="RefSeq" id="WP_114744517.1">
    <property type="nucleotide sequence ID" value="NZ_QQAY01000002.1"/>
</dbReference>
<evidence type="ECO:0000256" key="7">
    <source>
        <dbReference type="ARBA" id="ARBA00022962"/>
    </source>
</evidence>
<protein>
    <recommendedName>
        <fullName evidence="3">asparagine synthase (glutamine-hydrolyzing)</fullName>
        <ecNumber evidence="3">6.3.5.4</ecNumber>
    </recommendedName>
</protein>
<keyword evidence="7" id="KW-0315">Glutamine amidotransferase</keyword>
<sequence length="644" mass="74787">MSAIAGIYHFNNEPIPAEDCCGMMNALKHFPANDIKAMSRSNIFLGCHAQWITPESIGEVVPYYDYERQLAITSDAIIDNRAELFEMLQIDKDERKSMPDSKLILLAYSKWGEETPKHLIGDFAFMIWDEKNQKLFGARDFSGTRTLYYYKDYQRMAFCTTIKPLLTLPYVEKELNEQWIAEFLAIPVRADSVDTSSTVYKRVNQIPPSHSVTVENGKISFNRYCKLNCESKIKLKSNGEYEEAFREVFQRAVDARLRTHRSVGAHLSGGLDSGSVVSFAAKSLAKENKKLHTFSYVPVDDFVDWTPRYRVADERPLIKSTVNYVGNIEDNYLNFADQNSFTEIDDWLELLEMPYKSFENSFWIKGIYEKVRNQDIGVLLNGQRGNWTISWGPVLDYNAILLKRMHLLKLYKEVRLYAANVGVTKSRVLSFVGKKAYPQVAQHFSKVAEYENSMMINPDFASRSNVIEKIENEGIKVSGNLSSAYEVRNHQFEKSFFWNLNGVIGSKMSLRYSVWERDPTNDLDVIRFCLSVPEHQYVQNGLDRSLIRRATKNYLPDNIRLNQRTRGIQGTDGIHRMKPFWAEFIHEIEKLMLDEEMKEYLNISVLSEALAKLRHEPKENQVFDSEFRILMRSLIFYRFMKKNI</sequence>
<dbReference type="Gene3D" id="3.40.50.620">
    <property type="entry name" value="HUPs"/>
    <property type="match status" value="2"/>
</dbReference>
<dbReference type="InterPro" id="IPR001962">
    <property type="entry name" value="Asn_synthase"/>
</dbReference>
<reference evidence="11 12" key="1">
    <citation type="submission" date="2018-07" db="EMBL/GenBank/DDBJ databases">
        <title>Genomic Encyclopedia of Type Strains, Phase IV (KMG-IV): sequencing the most valuable type-strain genomes for metagenomic binning, comparative biology and taxonomic classification.</title>
        <authorList>
            <person name="Goeker M."/>
        </authorList>
    </citation>
    <scope>NUCLEOTIDE SEQUENCE [LARGE SCALE GENOMIC DNA]</scope>
    <source>
        <strain evidence="11 12">DSM 25281</strain>
    </source>
</reference>
<dbReference type="Gene3D" id="3.60.20.10">
    <property type="entry name" value="Glutamine Phosphoribosylpyrophosphate, subunit 1, domain 1"/>
    <property type="match status" value="1"/>
</dbReference>
<evidence type="ECO:0000313" key="11">
    <source>
        <dbReference type="EMBL" id="RDI45694.1"/>
    </source>
</evidence>
<name>A0A370GT43_9BACI</name>
<evidence type="ECO:0000256" key="2">
    <source>
        <dbReference type="ARBA" id="ARBA00005752"/>
    </source>
</evidence>
<accession>A0A370GT43</accession>
<gene>
    <name evidence="11" type="ORF">DFR59_102326</name>
</gene>
<dbReference type="SUPFAM" id="SSF56235">
    <property type="entry name" value="N-terminal nucleophile aminohydrolases (Ntn hydrolases)"/>
    <property type="match status" value="1"/>
</dbReference>
<dbReference type="PANTHER" id="PTHR43284:SF1">
    <property type="entry name" value="ASPARAGINE SYNTHETASE"/>
    <property type="match status" value="1"/>
</dbReference>
<organism evidence="11 12">
    <name type="scientific">Falsibacillus pallidus</name>
    <dbReference type="NCBI Taxonomy" id="493781"/>
    <lineage>
        <taxon>Bacteria</taxon>
        <taxon>Bacillati</taxon>
        <taxon>Bacillota</taxon>
        <taxon>Bacilli</taxon>
        <taxon>Bacillales</taxon>
        <taxon>Bacillaceae</taxon>
        <taxon>Falsibacillus</taxon>
    </lineage>
</organism>